<feature type="transmembrane region" description="Helical" evidence="4">
    <location>
        <begin position="158"/>
        <end position="181"/>
    </location>
</feature>
<dbReference type="NCBIfam" id="NF037959">
    <property type="entry name" value="MFS_SpdSyn"/>
    <property type="match status" value="1"/>
</dbReference>
<feature type="compositionally biased region" description="Low complexity" evidence="6">
    <location>
        <begin position="572"/>
        <end position="593"/>
    </location>
</feature>
<keyword evidence="4" id="KW-0745">Spermidine biosynthesis</keyword>
<comment type="function">
    <text evidence="4">Catalyzes the irreversible transfer of a propylamine group from the amino donor S-adenosylmethioninamine (decarboxy-AdoMet) to putrescine (1,4-diaminobutane) to yield spermidine.</text>
</comment>
<dbReference type="SUPFAM" id="SSF103473">
    <property type="entry name" value="MFS general substrate transporter"/>
    <property type="match status" value="1"/>
</dbReference>
<dbReference type="Proteomes" id="UP001611548">
    <property type="component" value="Unassembled WGS sequence"/>
</dbReference>
<name>A0ABW7URD0_9ACTN</name>
<dbReference type="Pfam" id="PF01564">
    <property type="entry name" value="Spermine_synth"/>
    <property type="match status" value="1"/>
</dbReference>
<feature type="transmembrane region" description="Helical" evidence="4">
    <location>
        <begin position="254"/>
        <end position="275"/>
    </location>
</feature>
<dbReference type="PROSITE" id="PS51006">
    <property type="entry name" value="PABS_2"/>
    <property type="match status" value="1"/>
</dbReference>
<protein>
    <recommendedName>
        <fullName evidence="4">Polyamine aminopropyltransferase</fullName>
    </recommendedName>
    <alternativeName>
        <fullName evidence="4">Putrescine aminopropyltransferase</fullName>
        <shortName evidence="4">PAPT</shortName>
    </alternativeName>
    <alternativeName>
        <fullName evidence="4">Spermidine synthase</fullName>
        <shortName evidence="4">SPDS</shortName>
        <shortName evidence="4">SPDSY</shortName>
        <ecNumber evidence="4">2.5.1.16</ecNumber>
    </alternativeName>
</protein>
<dbReference type="InterPro" id="IPR030374">
    <property type="entry name" value="PABS"/>
</dbReference>
<comment type="caution">
    <text evidence="8">The sequence shown here is derived from an EMBL/GenBank/DDBJ whole genome shotgun (WGS) entry which is preliminary data.</text>
</comment>
<evidence type="ECO:0000256" key="1">
    <source>
        <dbReference type="ARBA" id="ARBA00007867"/>
    </source>
</evidence>
<keyword evidence="4" id="KW-0472">Membrane</keyword>
<comment type="pathway">
    <text evidence="4">Amine and polyamine biosynthesis; spermidine biosynthesis; spermidine from putrescine: step 1/1.</text>
</comment>
<proteinExistence type="inferred from homology"/>
<dbReference type="PROSITE" id="PS01330">
    <property type="entry name" value="PABS_1"/>
    <property type="match status" value="1"/>
</dbReference>
<keyword evidence="4" id="KW-1003">Cell membrane</keyword>
<comment type="subcellular location">
    <subcellularLocation>
        <location evidence="4">Cell membrane</location>
        <topology evidence="4">Multi-pass membrane protein</topology>
    </subcellularLocation>
</comment>
<evidence type="ECO:0000256" key="6">
    <source>
        <dbReference type="SAM" id="MobiDB-lite"/>
    </source>
</evidence>
<feature type="transmembrane region" description="Helical" evidence="4">
    <location>
        <begin position="193"/>
        <end position="216"/>
    </location>
</feature>
<dbReference type="InterPro" id="IPR036259">
    <property type="entry name" value="MFS_trans_sf"/>
</dbReference>
<comment type="caution">
    <text evidence="4">Lacks conserved residue(s) required for the propagation of feature annotation.</text>
</comment>
<reference evidence="8 9" key="1">
    <citation type="submission" date="2024-10" db="EMBL/GenBank/DDBJ databases">
        <title>The Natural Products Discovery Center: Release of the First 8490 Sequenced Strains for Exploring Actinobacteria Biosynthetic Diversity.</title>
        <authorList>
            <person name="Kalkreuter E."/>
            <person name="Kautsar S.A."/>
            <person name="Yang D."/>
            <person name="Bader C.D."/>
            <person name="Teijaro C.N."/>
            <person name="Fluegel L."/>
            <person name="Davis C.M."/>
            <person name="Simpson J.R."/>
            <person name="Lauterbach L."/>
            <person name="Steele A.D."/>
            <person name="Gui C."/>
            <person name="Meng S."/>
            <person name="Li G."/>
            <person name="Viehrig K."/>
            <person name="Ye F."/>
            <person name="Su P."/>
            <person name="Kiefer A.F."/>
            <person name="Nichols A."/>
            <person name="Cepeda A.J."/>
            <person name="Yan W."/>
            <person name="Fan B."/>
            <person name="Jiang Y."/>
            <person name="Adhikari A."/>
            <person name="Zheng C.-J."/>
            <person name="Schuster L."/>
            <person name="Cowan T.M."/>
            <person name="Smanski M.J."/>
            <person name="Chevrette M.G."/>
            <person name="De Carvalho L.P.S."/>
            <person name="Shen B."/>
        </authorList>
    </citation>
    <scope>NUCLEOTIDE SEQUENCE [LARGE SCALE GENOMIC DNA]</scope>
    <source>
        <strain evidence="8 9">NPDC020327</strain>
    </source>
</reference>
<keyword evidence="4" id="KW-1133">Transmembrane helix</keyword>
<keyword evidence="4" id="KW-0812">Transmembrane</keyword>
<dbReference type="InterPro" id="IPR029063">
    <property type="entry name" value="SAM-dependent_MTases_sf"/>
</dbReference>
<sequence>MIDPPVALPGRRAGRAVARHVKRRTARPRRDPAPESAEPDTEAGGADPEGPAPLPVSPGIGRFLVLAAVFVCAACGLVYELELVALASYLTGDSVTQASVVLSVMVFAMGLGSLLAKRLRWRPAVGFGLVEAVLALVGGASAMALYAAFAWFGQSRPVLVAFSLAIGVLIGAEVPLLMTLIQRVSRQDAGGTVADLFAADYVGALVGGLAFPFLLLPLLGQLSGALLTGAVNAAAGGAMVLWLFRRDLTRRSRWLLIGVNVLVLALLAAGTVFAAPFERAAREAVYGADVRVAVRTDVQEVVVTGSRPAPSFALFLDGRLRVSGRDERRYHEALVHPAMAGAHRRVLVLGGGDGLALREVLRHRGVRSVTVVELDPGVVRLARTDPGLSRLNEHAFEDRRVRVVAADAFDWLRGQGRSGMAADAREGSYAGGGSYDVVVSDLPDPGITASTKLYSQEFYGLARRALAPGGRLAVHAGALSSRPRAFWTVDATLRSAGLRTAPYRIGGRLPGFPGGPDRFSGAGSAPRDWGFILATAEERPGGERSEGTRTVRARTVRAGLDGGGPRGERPPLLRLSGPSPRTLTPAALRSAARAAERGRLTGLPPSTLMHPRYTD</sequence>
<accession>A0ABW7URD0</accession>
<comment type="catalytic activity">
    <reaction evidence="4">
        <text>S-adenosyl 3-(methylsulfanyl)propylamine + putrescine = S-methyl-5'-thioadenosine + spermidine + H(+)</text>
        <dbReference type="Rhea" id="RHEA:12721"/>
        <dbReference type="ChEBI" id="CHEBI:15378"/>
        <dbReference type="ChEBI" id="CHEBI:17509"/>
        <dbReference type="ChEBI" id="CHEBI:57443"/>
        <dbReference type="ChEBI" id="CHEBI:57834"/>
        <dbReference type="ChEBI" id="CHEBI:326268"/>
        <dbReference type="EC" id="2.5.1.16"/>
    </reaction>
</comment>
<feature type="compositionally biased region" description="Low complexity" evidence="6">
    <location>
        <begin position="1"/>
        <end position="11"/>
    </location>
</feature>
<evidence type="ECO:0000256" key="3">
    <source>
        <dbReference type="ARBA" id="ARBA00023115"/>
    </source>
</evidence>
<feature type="binding site" evidence="4">
    <location>
        <position position="373"/>
    </location>
    <ligand>
        <name>S-methyl-5'-thioadenosine</name>
        <dbReference type="ChEBI" id="CHEBI:17509"/>
    </ligand>
</feature>
<dbReference type="Gene3D" id="3.40.50.150">
    <property type="entry name" value="Vaccinia Virus protein VP39"/>
    <property type="match status" value="1"/>
</dbReference>
<organism evidence="8 9">
    <name type="scientific">Streptomyces pathocidini</name>
    <dbReference type="NCBI Taxonomy" id="1650571"/>
    <lineage>
        <taxon>Bacteria</taxon>
        <taxon>Bacillati</taxon>
        <taxon>Actinomycetota</taxon>
        <taxon>Actinomycetes</taxon>
        <taxon>Kitasatosporales</taxon>
        <taxon>Streptomycetaceae</taxon>
        <taxon>Streptomyces</taxon>
    </lineage>
</organism>
<dbReference type="InterPro" id="IPR001045">
    <property type="entry name" value="Spermi_synthase"/>
</dbReference>
<dbReference type="PANTHER" id="PTHR43317:SF1">
    <property type="entry name" value="THERMOSPERMINE SYNTHASE ACAULIS5"/>
    <property type="match status" value="1"/>
</dbReference>
<dbReference type="EMBL" id="JBIRWE010000003">
    <property type="protein sequence ID" value="MFI1964266.1"/>
    <property type="molecule type" value="Genomic_DNA"/>
</dbReference>
<feature type="binding site" evidence="4">
    <location>
        <position position="353"/>
    </location>
    <ligand>
        <name>spermidine</name>
        <dbReference type="ChEBI" id="CHEBI:57834"/>
    </ligand>
</feature>
<evidence type="ECO:0000256" key="2">
    <source>
        <dbReference type="ARBA" id="ARBA00022679"/>
    </source>
</evidence>
<feature type="binding site" evidence="4">
    <location>
        <position position="331"/>
    </location>
    <ligand>
        <name>spermidine</name>
        <dbReference type="ChEBI" id="CHEBI:57834"/>
    </ligand>
</feature>
<feature type="region of interest" description="Disordered" evidence="6">
    <location>
        <begin position="1"/>
        <end position="51"/>
    </location>
</feature>
<dbReference type="RefSeq" id="WP_079101129.1">
    <property type="nucleotide sequence ID" value="NZ_JBIRWE010000003.1"/>
</dbReference>
<keyword evidence="9" id="KW-1185">Reference proteome</keyword>
<feature type="transmembrane region" description="Helical" evidence="4">
    <location>
        <begin position="95"/>
        <end position="116"/>
    </location>
</feature>
<evidence type="ECO:0000313" key="8">
    <source>
        <dbReference type="EMBL" id="MFI1964266.1"/>
    </source>
</evidence>
<feature type="transmembrane region" description="Helical" evidence="4">
    <location>
        <begin position="63"/>
        <end position="89"/>
    </location>
</feature>
<evidence type="ECO:0000313" key="9">
    <source>
        <dbReference type="Proteomes" id="UP001611548"/>
    </source>
</evidence>
<dbReference type="NCBIfam" id="NF002956">
    <property type="entry name" value="PRK03612.1"/>
    <property type="match status" value="1"/>
</dbReference>
<feature type="domain" description="PABS" evidence="7">
    <location>
        <begin position="274"/>
        <end position="524"/>
    </location>
</feature>
<feature type="compositionally biased region" description="Basic residues" evidence="6">
    <location>
        <begin position="12"/>
        <end position="27"/>
    </location>
</feature>
<keyword evidence="2 4" id="KW-0808">Transferase</keyword>
<feature type="region of interest" description="Disordered" evidence="6">
    <location>
        <begin position="557"/>
        <end position="615"/>
    </location>
</feature>
<feature type="active site" description="Proton acceptor" evidence="4 5">
    <location>
        <position position="441"/>
    </location>
</feature>
<dbReference type="InterPro" id="IPR030373">
    <property type="entry name" value="PABS_CS"/>
</dbReference>
<dbReference type="CDD" id="cd02440">
    <property type="entry name" value="AdoMet_MTases"/>
    <property type="match status" value="1"/>
</dbReference>
<feature type="transmembrane region" description="Helical" evidence="4">
    <location>
        <begin position="128"/>
        <end position="152"/>
    </location>
</feature>
<comment type="similarity">
    <text evidence="1 4">Belongs to the spermidine/spermine synthase family.</text>
</comment>
<feature type="binding site" evidence="4">
    <location>
        <begin position="407"/>
        <end position="408"/>
    </location>
    <ligand>
        <name>S-methyl-5'-thioadenosine</name>
        <dbReference type="ChEBI" id="CHEBI:17509"/>
    </ligand>
</feature>
<comment type="subunit">
    <text evidence="4">Homodimer or homotetramer.</text>
</comment>
<dbReference type="HAMAP" id="MF_00198">
    <property type="entry name" value="Spermidine_synth"/>
    <property type="match status" value="1"/>
</dbReference>
<dbReference type="PANTHER" id="PTHR43317">
    <property type="entry name" value="THERMOSPERMINE SYNTHASE ACAULIS5"/>
    <property type="match status" value="1"/>
</dbReference>
<evidence type="ECO:0000256" key="4">
    <source>
        <dbReference type="HAMAP-Rule" id="MF_00198"/>
    </source>
</evidence>
<gene>
    <name evidence="4" type="primary">speE</name>
    <name evidence="8" type="ORF">ACH429_09090</name>
</gene>
<evidence type="ECO:0000256" key="5">
    <source>
        <dbReference type="PROSITE-ProRule" id="PRU00354"/>
    </source>
</evidence>
<keyword evidence="3 4" id="KW-0620">Polyamine biosynthesis</keyword>
<dbReference type="EC" id="2.5.1.16" evidence="4"/>
<feature type="binding site" evidence="4">
    <location>
        <position position="299"/>
    </location>
    <ligand>
        <name>S-methyl-5'-thioadenosine</name>
        <dbReference type="ChEBI" id="CHEBI:17509"/>
    </ligand>
</feature>
<feature type="transmembrane region" description="Helical" evidence="4">
    <location>
        <begin position="222"/>
        <end position="242"/>
    </location>
</feature>
<dbReference type="SUPFAM" id="SSF53335">
    <property type="entry name" value="S-adenosyl-L-methionine-dependent methyltransferases"/>
    <property type="match status" value="1"/>
</dbReference>
<evidence type="ECO:0000259" key="7">
    <source>
        <dbReference type="PROSITE" id="PS51006"/>
    </source>
</evidence>
<dbReference type="GO" id="GO:0004766">
    <property type="term" value="F:spermidine synthase activity"/>
    <property type="evidence" value="ECO:0007669"/>
    <property type="project" value="UniProtKB-EC"/>
</dbReference>